<feature type="signal peptide" evidence="1">
    <location>
        <begin position="1"/>
        <end position="20"/>
    </location>
</feature>
<accession>A0A3M2LCQ4</accession>
<dbReference type="AlphaFoldDB" id="A0A3M2LCQ4"/>
<proteinExistence type="predicted"/>
<dbReference type="EMBL" id="RFFH01000001">
    <property type="protein sequence ID" value="RMI35311.1"/>
    <property type="molecule type" value="Genomic_DNA"/>
</dbReference>
<feature type="chain" id="PRO_5039669922" evidence="1">
    <location>
        <begin position="21"/>
        <end position="145"/>
    </location>
</feature>
<dbReference type="Proteomes" id="UP000279275">
    <property type="component" value="Unassembled WGS sequence"/>
</dbReference>
<organism evidence="2 3">
    <name type="scientific">Nocardia stercoris</name>
    <dbReference type="NCBI Taxonomy" id="2483361"/>
    <lineage>
        <taxon>Bacteria</taxon>
        <taxon>Bacillati</taxon>
        <taxon>Actinomycetota</taxon>
        <taxon>Actinomycetes</taxon>
        <taxon>Mycobacteriales</taxon>
        <taxon>Nocardiaceae</taxon>
        <taxon>Nocardia</taxon>
    </lineage>
</organism>
<evidence type="ECO:0000313" key="3">
    <source>
        <dbReference type="Proteomes" id="UP000279275"/>
    </source>
</evidence>
<gene>
    <name evidence="2" type="ORF">EBN03_03245</name>
</gene>
<name>A0A3M2LCQ4_9NOCA</name>
<dbReference type="RefSeq" id="WP_122186285.1">
    <property type="nucleotide sequence ID" value="NZ_RFFH01000001.1"/>
</dbReference>
<keyword evidence="3" id="KW-1185">Reference proteome</keyword>
<comment type="caution">
    <text evidence="2">The sequence shown here is derived from an EMBL/GenBank/DDBJ whole genome shotgun (WGS) entry which is preliminary data.</text>
</comment>
<sequence>MGQRITVGALLGTLAAGALAALAPSAAAQDLAPGVSCDAQGYCHNDTDDIYYITGQVSCSDLSTGPFSGYVDRHSATMIALLCPDDSIPGTMEQGPPTIGPDGTMQPGMMTQSPSTTTINDVVSIQWQTATVDNDRKLGPHGSLS</sequence>
<evidence type="ECO:0000313" key="2">
    <source>
        <dbReference type="EMBL" id="RMI35311.1"/>
    </source>
</evidence>
<protein>
    <submittedName>
        <fullName evidence="2">Uncharacterized protein</fullName>
    </submittedName>
</protein>
<dbReference type="OrthoDB" id="4558736at2"/>
<reference evidence="2 3" key="1">
    <citation type="submission" date="2018-10" db="EMBL/GenBank/DDBJ databases">
        <title>Isolation from cow dung.</title>
        <authorList>
            <person name="Ling L."/>
        </authorList>
    </citation>
    <scope>NUCLEOTIDE SEQUENCE [LARGE SCALE GENOMIC DNA]</scope>
    <source>
        <strain evidence="2 3">NEAU-LL90</strain>
    </source>
</reference>
<evidence type="ECO:0000256" key="1">
    <source>
        <dbReference type="SAM" id="SignalP"/>
    </source>
</evidence>
<keyword evidence="1" id="KW-0732">Signal</keyword>